<comment type="caution">
    <text evidence="1">The sequence shown here is derived from an EMBL/GenBank/DDBJ whole genome shotgun (WGS) entry which is preliminary data.</text>
</comment>
<accession>A0A8S1AR69</accession>
<dbReference type="Proteomes" id="UP000494256">
    <property type="component" value="Unassembled WGS sequence"/>
</dbReference>
<name>A0A8S1AR69_ARCPL</name>
<gene>
    <name evidence="1" type="ORF">APLA_LOCUS12607</name>
</gene>
<dbReference type="OrthoDB" id="292213at2759"/>
<dbReference type="EMBL" id="CADEBD010000344">
    <property type="protein sequence ID" value="CAB3248971.1"/>
    <property type="molecule type" value="Genomic_DNA"/>
</dbReference>
<sequence length="145" mass="16334">MSSNTLKCNVCNIVIDELLAYIQNKISVSDEATIVKICPSTFMSAEIAKSNKFLLESLPSELRKSNRKGKGREDRMLSDIIGVFKGTYMEILPVFVARELEKLPPLTVDHLDVSKLLKNLALVQIKGSYVKWSQIEDIKNQCSEK</sequence>
<evidence type="ECO:0000313" key="2">
    <source>
        <dbReference type="Proteomes" id="UP000494256"/>
    </source>
</evidence>
<evidence type="ECO:0000313" key="1">
    <source>
        <dbReference type="EMBL" id="CAB3248971.1"/>
    </source>
</evidence>
<protein>
    <submittedName>
        <fullName evidence="1">Uncharacterized protein</fullName>
    </submittedName>
</protein>
<proteinExistence type="predicted"/>
<dbReference type="AlphaFoldDB" id="A0A8S1AR69"/>
<organism evidence="1 2">
    <name type="scientific">Arctia plantaginis</name>
    <name type="common">Wood tiger moth</name>
    <name type="synonym">Phalaena plantaginis</name>
    <dbReference type="NCBI Taxonomy" id="874455"/>
    <lineage>
        <taxon>Eukaryota</taxon>
        <taxon>Metazoa</taxon>
        <taxon>Ecdysozoa</taxon>
        <taxon>Arthropoda</taxon>
        <taxon>Hexapoda</taxon>
        <taxon>Insecta</taxon>
        <taxon>Pterygota</taxon>
        <taxon>Neoptera</taxon>
        <taxon>Endopterygota</taxon>
        <taxon>Lepidoptera</taxon>
        <taxon>Glossata</taxon>
        <taxon>Ditrysia</taxon>
        <taxon>Noctuoidea</taxon>
        <taxon>Erebidae</taxon>
        <taxon>Arctiinae</taxon>
        <taxon>Arctia</taxon>
    </lineage>
</organism>
<reference evidence="1 2" key="1">
    <citation type="submission" date="2020-04" db="EMBL/GenBank/DDBJ databases">
        <authorList>
            <person name="Wallbank WR R."/>
            <person name="Pardo Diaz C."/>
            <person name="Kozak K."/>
            <person name="Martin S."/>
            <person name="Jiggins C."/>
            <person name="Moest M."/>
            <person name="Warren A I."/>
            <person name="Byers J.R.P. K."/>
            <person name="Montejo-Kovacevich G."/>
            <person name="Yen C E."/>
        </authorList>
    </citation>
    <scope>NUCLEOTIDE SEQUENCE [LARGE SCALE GENOMIC DNA]</scope>
</reference>